<evidence type="ECO:0000313" key="3">
    <source>
        <dbReference type="EMBL" id="RHZ95746.1"/>
    </source>
</evidence>
<accession>A0AAX1ULW9</accession>
<comment type="caution">
    <text evidence="3">The sequence shown here is derived from an EMBL/GenBank/DDBJ whole genome shotgun (WGS) entry which is preliminary data.</text>
</comment>
<dbReference type="EMBL" id="QWGP01000007">
    <property type="protein sequence ID" value="RHZ95746.1"/>
    <property type="molecule type" value="Genomic_DNA"/>
</dbReference>
<proteinExistence type="predicted"/>
<evidence type="ECO:0000256" key="1">
    <source>
        <dbReference type="SAM" id="Phobius"/>
    </source>
</evidence>
<keyword evidence="1" id="KW-1133">Transmembrane helix</keyword>
<dbReference type="RefSeq" id="WP_002720486.1">
    <property type="nucleotide sequence ID" value="NZ_CP033446.1"/>
</dbReference>
<feature type="transmembrane region" description="Helical" evidence="1">
    <location>
        <begin position="33"/>
        <end position="54"/>
    </location>
</feature>
<evidence type="ECO:0000256" key="2">
    <source>
        <dbReference type="SAM" id="SignalP"/>
    </source>
</evidence>
<feature type="chain" id="PRO_5043511301" evidence="2">
    <location>
        <begin position="18"/>
        <end position="57"/>
    </location>
</feature>
<reference evidence="3 4" key="1">
    <citation type="submission" date="2018-08" db="EMBL/GenBank/DDBJ databases">
        <title>Draft genome sequence of Rhodobacter sphaeroides FY.</title>
        <authorList>
            <person name="Rayyan A."/>
            <person name="Meyer T.E."/>
            <person name="Kyndt J.A."/>
        </authorList>
    </citation>
    <scope>NUCLEOTIDE SEQUENCE [LARGE SCALE GENOMIC DNA]</scope>
    <source>
        <strain evidence="3 4">FY</strain>
    </source>
</reference>
<name>A0AAX1ULW9_CERSP</name>
<dbReference type="Proteomes" id="UP000266305">
    <property type="component" value="Unassembled WGS sequence"/>
</dbReference>
<gene>
    <name evidence="3" type="ORF">D1114_09110</name>
</gene>
<dbReference type="AlphaFoldDB" id="A0AAX1ULW9"/>
<keyword evidence="1" id="KW-0812">Transmembrane</keyword>
<evidence type="ECO:0000313" key="4">
    <source>
        <dbReference type="Proteomes" id="UP000266305"/>
    </source>
</evidence>
<feature type="signal peptide" evidence="2">
    <location>
        <begin position="1"/>
        <end position="17"/>
    </location>
</feature>
<keyword evidence="2" id="KW-0732">Signal</keyword>
<sequence>MRLLLPFLILVPGIALAATFEPPTPAAQPATAEFWFAVAAGCFVAALAAVQWMVQRR</sequence>
<protein>
    <submittedName>
        <fullName evidence="3">Protein NnrT</fullName>
    </submittedName>
</protein>
<keyword evidence="1" id="KW-0472">Membrane</keyword>
<organism evidence="3 4">
    <name type="scientific">Cereibacter sphaeroides</name>
    <name type="common">Rhodobacter sphaeroides</name>
    <dbReference type="NCBI Taxonomy" id="1063"/>
    <lineage>
        <taxon>Bacteria</taxon>
        <taxon>Pseudomonadati</taxon>
        <taxon>Pseudomonadota</taxon>
        <taxon>Alphaproteobacteria</taxon>
        <taxon>Rhodobacterales</taxon>
        <taxon>Paracoccaceae</taxon>
        <taxon>Cereibacter</taxon>
    </lineage>
</organism>